<accession>A0A2T0K1K9</accession>
<dbReference type="OrthoDB" id="9802433at2"/>
<name>A0A2T0K1K9_9ACTN</name>
<dbReference type="InterPro" id="IPR017853">
    <property type="entry name" value="GH"/>
</dbReference>
<evidence type="ECO:0000313" key="4">
    <source>
        <dbReference type="EMBL" id="PRX16695.1"/>
    </source>
</evidence>
<dbReference type="Proteomes" id="UP000239415">
    <property type="component" value="Unassembled WGS sequence"/>
</dbReference>
<organism evidence="4 5">
    <name type="scientific">Actinoplanes italicus</name>
    <dbReference type="NCBI Taxonomy" id="113567"/>
    <lineage>
        <taxon>Bacteria</taxon>
        <taxon>Bacillati</taxon>
        <taxon>Actinomycetota</taxon>
        <taxon>Actinomycetes</taxon>
        <taxon>Micromonosporales</taxon>
        <taxon>Micromonosporaceae</taxon>
        <taxon>Actinoplanes</taxon>
    </lineage>
</organism>
<protein>
    <submittedName>
        <fullName evidence="4">Glycosidase</fullName>
    </submittedName>
</protein>
<dbReference type="SUPFAM" id="SSF51445">
    <property type="entry name" value="(Trans)glycosidases"/>
    <property type="match status" value="1"/>
</dbReference>
<dbReference type="GO" id="GO:0005975">
    <property type="term" value="P:carbohydrate metabolic process"/>
    <property type="evidence" value="ECO:0007669"/>
    <property type="project" value="InterPro"/>
</dbReference>
<dbReference type="Gene3D" id="3.20.20.80">
    <property type="entry name" value="Glycosidases"/>
    <property type="match status" value="1"/>
</dbReference>
<dbReference type="Pfam" id="PF00128">
    <property type="entry name" value="Alpha-amylase"/>
    <property type="match status" value="2"/>
</dbReference>
<keyword evidence="5" id="KW-1185">Reference proteome</keyword>
<feature type="domain" description="Glycosyl hydrolase family 13 catalytic" evidence="3">
    <location>
        <begin position="13"/>
        <end position="346"/>
    </location>
</feature>
<dbReference type="InterPro" id="IPR006047">
    <property type="entry name" value="GH13_cat_dom"/>
</dbReference>
<dbReference type="SMART" id="SM00642">
    <property type="entry name" value="Aamy"/>
    <property type="match status" value="1"/>
</dbReference>
<sequence>MSDGWVDHVIWWHVYPLGFTGAEPAAEPGRPVSHRLGHLEAWLDHLIGLGCNGLALGPVFASGTHGYDTVDYFRIDPRLGDDADFDALVKACRERGIRVLLDGVFNHAGRGFEPVRQALEAGSGEWVRWSGEYPYLFEGHDGLITLNHESPAVRDFVADVMIHWLERGADGWRLDAAYAVAPEFWAAVLPRVRERFPDAWFVGEMIHGDYRDYVHRAGLDAVTQYELWKATWSSLNDRNLFELAWALDRHRELTADLLPLTFLGNHDVTRIASRVADPRHVGHAVALLFFLPGVPSVYYGDEFGFRAVKEDRPGGDDAVRPAMPARPEEITDPGLTSLYQELIGVRRRHPWLTRAAITVEQLANEHVVVTAEGEGRLSLALNLGDEPFGAVGPHGWKLSE</sequence>
<evidence type="ECO:0000259" key="3">
    <source>
        <dbReference type="SMART" id="SM00642"/>
    </source>
</evidence>
<reference evidence="4 5" key="1">
    <citation type="submission" date="2018-03" db="EMBL/GenBank/DDBJ databases">
        <title>Genomic Encyclopedia of Archaeal and Bacterial Type Strains, Phase II (KMG-II): from individual species to whole genera.</title>
        <authorList>
            <person name="Goeker M."/>
        </authorList>
    </citation>
    <scope>NUCLEOTIDE SEQUENCE [LARGE SCALE GENOMIC DNA]</scope>
    <source>
        <strain evidence="4 5">DSM 43146</strain>
    </source>
</reference>
<dbReference type="GO" id="GO:0016798">
    <property type="term" value="F:hydrolase activity, acting on glycosyl bonds"/>
    <property type="evidence" value="ECO:0007669"/>
    <property type="project" value="UniProtKB-KW"/>
</dbReference>
<dbReference type="AlphaFoldDB" id="A0A2T0K1K9"/>
<dbReference type="EMBL" id="PVMZ01000018">
    <property type="protein sequence ID" value="PRX16695.1"/>
    <property type="molecule type" value="Genomic_DNA"/>
</dbReference>
<keyword evidence="2 4" id="KW-0326">Glycosidase</keyword>
<evidence type="ECO:0000256" key="2">
    <source>
        <dbReference type="ARBA" id="ARBA00023295"/>
    </source>
</evidence>
<evidence type="ECO:0000256" key="1">
    <source>
        <dbReference type="ARBA" id="ARBA00022801"/>
    </source>
</evidence>
<evidence type="ECO:0000313" key="5">
    <source>
        <dbReference type="Proteomes" id="UP000239415"/>
    </source>
</evidence>
<proteinExistence type="predicted"/>
<dbReference type="PANTHER" id="PTHR10357:SF210">
    <property type="entry name" value="MALTODEXTRIN GLUCOSIDASE"/>
    <property type="match status" value="1"/>
</dbReference>
<keyword evidence="1" id="KW-0378">Hydrolase</keyword>
<dbReference type="PANTHER" id="PTHR10357">
    <property type="entry name" value="ALPHA-AMYLASE FAMILY MEMBER"/>
    <property type="match status" value="1"/>
</dbReference>
<dbReference type="RefSeq" id="WP_106326221.1">
    <property type="nucleotide sequence ID" value="NZ_BOMO01000067.1"/>
</dbReference>
<comment type="caution">
    <text evidence="4">The sequence shown here is derived from an EMBL/GenBank/DDBJ whole genome shotgun (WGS) entry which is preliminary data.</text>
</comment>
<gene>
    <name evidence="4" type="ORF">CLV67_11826</name>
</gene>
<dbReference type="CDD" id="cd11354">
    <property type="entry name" value="AmyAc_bac_CMD_like"/>
    <property type="match status" value="1"/>
</dbReference>